<comment type="caution">
    <text evidence="1">The sequence shown here is derived from an EMBL/GenBank/DDBJ whole genome shotgun (WGS) entry which is preliminary data.</text>
</comment>
<accession>A0AAV6IS10</accession>
<evidence type="ECO:0000313" key="2">
    <source>
        <dbReference type="Proteomes" id="UP000823749"/>
    </source>
</evidence>
<organism evidence="1 2">
    <name type="scientific">Rhododendron griersonianum</name>
    <dbReference type="NCBI Taxonomy" id="479676"/>
    <lineage>
        <taxon>Eukaryota</taxon>
        <taxon>Viridiplantae</taxon>
        <taxon>Streptophyta</taxon>
        <taxon>Embryophyta</taxon>
        <taxon>Tracheophyta</taxon>
        <taxon>Spermatophyta</taxon>
        <taxon>Magnoliopsida</taxon>
        <taxon>eudicotyledons</taxon>
        <taxon>Gunneridae</taxon>
        <taxon>Pentapetalae</taxon>
        <taxon>asterids</taxon>
        <taxon>Ericales</taxon>
        <taxon>Ericaceae</taxon>
        <taxon>Ericoideae</taxon>
        <taxon>Rhodoreae</taxon>
        <taxon>Rhododendron</taxon>
    </lineage>
</organism>
<gene>
    <name evidence="1" type="ORF">RHGRI_026244</name>
</gene>
<reference evidence="1" key="1">
    <citation type="submission" date="2020-08" db="EMBL/GenBank/DDBJ databases">
        <title>Plant Genome Project.</title>
        <authorList>
            <person name="Zhang R.-G."/>
        </authorList>
    </citation>
    <scope>NUCLEOTIDE SEQUENCE</scope>
    <source>
        <strain evidence="1">WSP0</strain>
        <tissue evidence="1">Leaf</tissue>
    </source>
</reference>
<keyword evidence="2" id="KW-1185">Reference proteome</keyword>
<dbReference type="AlphaFoldDB" id="A0AAV6IS10"/>
<evidence type="ECO:0000313" key="1">
    <source>
        <dbReference type="EMBL" id="KAG5531567.1"/>
    </source>
</evidence>
<dbReference type="EMBL" id="JACTNZ010000009">
    <property type="protein sequence ID" value="KAG5531567.1"/>
    <property type="molecule type" value="Genomic_DNA"/>
</dbReference>
<name>A0AAV6IS10_9ERIC</name>
<sequence length="76" mass="8596">MGFFAANIGQLAEKIMGDFGGFWMRSFSAQGGRSFYSGYYSVQIPVIDDAIWGLDERIILVYNISHLGAYLWITDF</sequence>
<protein>
    <submittedName>
        <fullName evidence="1">Uncharacterized protein</fullName>
    </submittedName>
</protein>
<dbReference type="Proteomes" id="UP000823749">
    <property type="component" value="Chromosome 9"/>
</dbReference>
<proteinExistence type="predicted"/>